<feature type="transmembrane region" description="Helical" evidence="2">
    <location>
        <begin position="502"/>
        <end position="525"/>
    </location>
</feature>
<feature type="compositionally biased region" description="Low complexity" evidence="1">
    <location>
        <begin position="305"/>
        <end position="317"/>
    </location>
</feature>
<name>A0A7S4K5A4_GUITH</name>
<dbReference type="AlphaFoldDB" id="A0A7S4K5A4"/>
<evidence type="ECO:0008006" key="5">
    <source>
        <dbReference type="Google" id="ProtNLM"/>
    </source>
</evidence>
<reference evidence="4" key="1">
    <citation type="submission" date="2021-01" db="EMBL/GenBank/DDBJ databases">
        <authorList>
            <person name="Corre E."/>
            <person name="Pelletier E."/>
            <person name="Niang G."/>
            <person name="Scheremetjew M."/>
            <person name="Finn R."/>
            <person name="Kale V."/>
            <person name="Holt S."/>
            <person name="Cochrane G."/>
            <person name="Meng A."/>
            <person name="Brown T."/>
            <person name="Cohen L."/>
        </authorList>
    </citation>
    <scope>NUCLEOTIDE SEQUENCE</scope>
    <source>
        <strain evidence="4">CCMP 2712</strain>
    </source>
</reference>
<keyword evidence="2" id="KW-0472">Membrane</keyword>
<feature type="signal peptide" evidence="3">
    <location>
        <begin position="1"/>
        <end position="18"/>
    </location>
</feature>
<feature type="transmembrane region" description="Helical" evidence="2">
    <location>
        <begin position="353"/>
        <end position="376"/>
    </location>
</feature>
<protein>
    <recommendedName>
        <fullName evidence="5">TIR domain-containing protein</fullName>
    </recommendedName>
</protein>
<keyword evidence="3" id="KW-0732">Signal</keyword>
<evidence type="ECO:0000313" key="4">
    <source>
        <dbReference type="EMBL" id="CAE2283450.1"/>
    </source>
</evidence>
<gene>
    <name evidence="4" type="ORF">GTHE00462_LOCUS9557</name>
</gene>
<evidence type="ECO:0000256" key="3">
    <source>
        <dbReference type="SAM" id="SignalP"/>
    </source>
</evidence>
<accession>A0A7S4K5A4</accession>
<feature type="transmembrane region" description="Helical" evidence="2">
    <location>
        <begin position="42"/>
        <end position="62"/>
    </location>
</feature>
<proteinExistence type="predicted"/>
<keyword evidence="2" id="KW-1133">Transmembrane helix</keyword>
<sequence length="676" mass="74842">MFFLYAILVILFFGLIYPDENGSATPGSITFLILASNQRGNLSFYVSFLFQIIFIYVAIFSLRRARRVGRMLALRQVMPVKGFQLCLAMGRRAKSSGLMETLEAALREGGVNVWTSSSYVQNAEKRGRQIMHAVSRSCFQLIVLSPDLICSSSDCVHILEALRGPRSRSIFYLDRSADWLASIHGRTLEANHVDRMEEALRRLGFRVVSCPKLLLQLIDSLYLHPEEGSEEEALLTQWWASSPPAYSSFTLPTSLSYGICSSRTGSTVSLCGLQGHVNFSFSGKLFPPSHSLRNGWFYLAKSSISSSSSSSSSSRSSPPLTRSDDVELTPAPLASSFSSQTQRTQVHFELGRMFGVSWLGLAVLLFEVCIGGFILLGPYCGDTFSSYSRIFGSQYGTCQLTGLGLSYQPPLFSPANFTAAEVVVGTCWATFQICCETCRSRAGCWGFTVEGARCVFTDGSSWSPPSDAGAPAEFPPPSYVCKGCLSGRLLTSNELFHVYPPYFSFLQIIALFLFLNAPAVLWRFLDCRLHHSSELLPLFLIAEEFRRMDLSLHVFTDSHGQALETLSPLVSFLESCGLRVAVASDLAHAAASPDFFVLFLTDSESAADYWKERHRFDSARHLLVVSSRALGSTPQLLDLEVLVVEEEVFLHRFNQNLIAKTAVYIHKRSLRAGIPT</sequence>
<evidence type="ECO:0000256" key="1">
    <source>
        <dbReference type="SAM" id="MobiDB-lite"/>
    </source>
</evidence>
<feature type="region of interest" description="Disordered" evidence="1">
    <location>
        <begin position="305"/>
        <end position="324"/>
    </location>
</feature>
<keyword evidence="2" id="KW-0812">Transmembrane</keyword>
<evidence type="ECO:0000256" key="2">
    <source>
        <dbReference type="SAM" id="Phobius"/>
    </source>
</evidence>
<dbReference type="EMBL" id="HBKN01012206">
    <property type="protein sequence ID" value="CAE2283450.1"/>
    <property type="molecule type" value="Transcribed_RNA"/>
</dbReference>
<organism evidence="4">
    <name type="scientific">Guillardia theta</name>
    <name type="common">Cryptophyte</name>
    <name type="synonym">Cryptomonas phi</name>
    <dbReference type="NCBI Taxonomy" id="55529"/>
    <lineage>
        <taxon>Eukaryota</taxon>
        <taxon>Cryptophyceae</taxon>
        <taxon>Pyrenomonadales</taxon>
        <taxon>Geminigeraceae</taxon>
        <taxon>Guillardia</taxon>
    </lineage>
</organism>
<feature type="chain" id="PRO_5030623813" description="TIR domain-containing protein" evidence="3">
    <location>
        <begin position="19"/>
        <end position="676"/>
    </location>
</feature>